<dbReference type="KEGG" id="mtm:MYCTH_2123570"/>
<protein>
    <recommendedName>
        <fullName evidence="5">ZZ-type domain-containing protein</fullName>
    </recommendedName>
</protein>
<dbReference type="GO" id="GO:0008270">
    <property type="term" value="F:zinc ion binding"/>
    <property type="evidence" value="ECO:0007669"/>
    <property type="project" value="UniProtKB-KW"/>
</dbReference>
<keyword evidence="2" id="KW-0863">Zinc-finger</keyword>
<dbReference type="Proteomes" id="UP000007322">
    <property type="component" value="Chromosome 1"/>
</dbReference>
<dbReference type="InterPro" id="IPR043145">
    <property type="entry name" value="Znf_ZZ_sf"/>
</dbReference>
<keyword evidence="1" id="KW-0479">Metal-binding</keyword>
<dbReference type="InParanoid" id="G2Q5Z0"/>
<evidence type="ECO:0000256" key="3">
    <source>
        <dbReference type="ARBA" id="ARBA00022833"/>
    </source>
</evidence>
<feature type="domain" description="ZZ-type" evidence="5">
    <location>
        <begin position="264"/>
        <end position="285"/>
    </location>
</feature>
<dbReference type="GeneID" id="11509163"/>
<sequence length="324" mass="35601">MKRKNKTTATTKGRLQVRPILPTSGSIWNGLDKKEVSTRKSGPWPAALPSPEGNEADENGASHFRTSNTSGKKQRDVVTGYSSGSRRRPAFFVGCEAKAIVHGTLSRVSGTRSTLLVYGFCFLSYPRSWEGCRVGGGGIIGQAGGKFAKTIEQTETYAAEVTGNRPPDEWGNHFEASWSLKENSSQPSGIRFLLDHAAVVRLLIESGADARVECGLYDGDRDAIESLSPLTLARRSSSAYEVVSALEVLLQDLRLDKDDAGKPKCTSCPDFDVCSKCYPTIKKYHHGGISDEDSPYEFRRAPRDANGEGKRYFEWRCFKGETWA</sequence>
<dbReference type="HOGENOM" id="CLU_858373_0_0_1"/>
<evidence type="ECO:0000256" key="1">
    <source>
        <dbReference type="ARBA" id="ARBA00022723"/>
    </source>
</evidence>
<keyword evidence="3" id="KW-0862">Zinc</keyword>
<keyword evidence="7" id="KW-1185">Reference proteome</keyword>
<dbReference type="OrthoDB" id="5030973at2759"/>
<gene>
    <name evidence="6" type="ORF">MYCTH_2123570</name>
</gene>
<dbReference type="AlphaFoldDB" id="G2Q5Z0"/>
<evidence type="ECO:0000256" key="2">
    <source>
        <dbReference type="ARBA" id="ARBA00022771"/>
    </source>
</evidence>
<dbReference type="InterPro" id="IPR000433">
    <property type="entry name" value="Znf_ZZ"/>
</dbReference>
<organism evidence="6 7">
    <name type="scientific">Thermothelomyces thermophilus (strain ATCC 42464 / BCRC 31852 / DSM 1799)</name>
    <name type="common">Sporotrichum thermophile</name>
    <dbReference type="NCBI Taxonomy" id="573729"/>
    <lineage>
        <taxon>Eukaryota</taxon>
        <taxon>Fungi</taxon>
        <taxon>Dikarya</taxon>
        <taxon>Ascomycota</taxon>
        <taxon>Pezizomycotina</taxon>
        <taxon>Sordariomycetes</taxon>
        <taxon>Sordariomycetidae</taxon>
        <taxon>Sordariales</taxon>
        <taxon>Chaetomiaceae</taxon>
        <taxon>Thermothelomyces</taxon>
    </lineage>
</organism>
<dbReference type="Pfam" id="PF00569">
    <property type="entry name" value="ZZ"/>
    <property type="match status" value="1"/>
</dbReference>
<name>G2Q5Z0_THET4</name>
<dbReference type="Gene3D" id="3.30.60.90">
    <property type="match status" value="1"/>
</dbReference>
<evidence type="ECO:0000313" key="7">
    <source>
        <dbReference type="Proteomes" id="UP000007322"/>
    </source>
</evidence>
<accession>G2Q5Z0</accession>
<evidence type="ECO:0000313" key="6">
    <source>
        <dbReference type="EMBL" id="AEO54667.1"/>
    </source>
</evidence>
<feature type="region of interest" description="Disordered" evidence="4">
    <location>
        <begin position="23"/>
        <end position="82"/>
    </location>
</feature>
<evidence type="ECO:0000256" key="4">
    <source>
        <dbReference type="SAM" id="MobiDB-lite"/>
    </source>
</evidence>
<evidence type="ECO:0000259" key="5">
    <source>
        <dbReference type="Pfam" id="PF00569"/>
    </source>
</evidence>
<dbReference type="EMBL" id="CP003002">
    <property type="protein sequence ID" value="AEO54667.1"/>
    <property type="molecule type" value="Genomic_DNA"/>
</dbReference>
<reference evidence="6 7" key="1">
    <citation type="journal article" date="2011" name="Nat. Biotechnol.">
        <title>Comparative genomic analysis of the thermophilic biomass-degrading fungi Myceliophthora thermophila and Thielavia terrestris.</title>
        <authorList>
            <person name="Berka R.M."/>
            <person name="Grigoriev I.V."/>
            <person name="Otillar R."/>
            <person name="Salamov A."/>
            <person name="Grimwood J."/>
            <person name="Reid I."/>
            <person name="Ishmael N."/>
            <person name="John T."/>
            <person name="Darmond C."/>
            <person name="Moisan M.-C."/>
            <person name="Henrissat B."/>
            <person name="Coutinho P.M."/>
            <person name="Lombard V."/>
            <person name="Natvig D.O."/>
            <person name="Lindquist E."/>
            <person name="Schmutz J."/>
            <person name="Lucas S."/>
            <person name="Harris P."/>
            <person name="Powlowski J."/>
            <person name="Bellemare A."/>
            <person name="Taylor D."/>
            <person name="Butler G."/>
            <person name="de Vries R.P."/>
            <person name="Allijn I.E."/>
            <person name="van den Brink J."/>
            <person name="Ushinsky S."/>
            <person name="Storms R."/>
            <person name="Powell A.J."/>
            <person name="Paulsen I.T."/>
            <person name="Elbourne L.D.H."/>
            <person name="Baker S.E."/>
            <person name="Magnuson J."/>
            <person name="LaBoissiere S."/>
            <person name="Clutterbuck A.J."/>
            <person name="Martinez D."/>
            <person name="Wogulis M."/>
            <person name="de Leon A.L."/>
            <person name="Rey M.W."/>
            <person name="Tsang A."/>
        </authorList>
    </citation>
    <scope>NUCLEOTIDE SEQUENCE [LARGE SCALE GENOMIC DNA]</scope>
    <source>
        <strain evidence="7">ATCC 42464 / BCRC 31852 / DSM 1799</strain>
    </source>
</reference>
<proteinExistence type="predicted"/>
<dbReference type="RefSeq" id="XP_003659912.1">
    <property type="nucleotide sequence ID" value="XM_003659864.1"/>
</dbReference>
<dbReference type="eggNOG" id="ENOG502RPR1">
    <property type="taxonomic scope" value="Eukaryota"/>
</dbReference>
<dbReference type="VEuPathDB" id="FungiDB:MYCTH_2123570"/>